<proteinExistence type="predicted"/>
<feature type="region of interest" description="Disordered" evidence="1">
    <location>
        <begin position="160"/>
        <end position="206"/>
    </location>
</feature>
<reference evidence="2 3" key="1">
    <citation type="submission" date="2013-07" db="EMBL/GenBank/DDBJ databases">
        <title>The Genome Sequence of Cryptococcus heveanensis BCC8398.</title>
        <authorList>
            <consortium name="The Broad Institute Genome Sequencing Platform"/>
            <person name="Cuomo C."/>
            <person name="Litvintseva A."/>
            <person name="Chen Y."/>
            <person name="Heitman J."/>
            <person name="Sun S."/>
            <person name="Springer D."/>
            <person name="Dromer F."/>
            <person name="Young S.K."/>
            <person name="Zeng Q."/>
            <person name="Gargeya S."/>
            <person name="Fitzgerald M."/>
            <person name="Abouelleil A."/>
            <person name="Alvarado L."/>
            <person name="Berlin A.M."/>
            <person name="Chapman S.B."/>
            <person name="Dewar J."/>
            <person name="Goldberg J."/>
            <person name="Griggs A."/>
            <person name="Gujja S."/>
            <person name="Hansen M."/>
            <person name="Howarth C."/>
            <person name="Imamovic A."/>
            <person name="Larimer J."/>
            <person name="McCowan C."/>
            <person name="Murphy C."/>
            <person name="Pearson M."/>
            <person name="Priest M."/>
            <person name="Roberts A."/>
            <person name="Saif S."/>
            <person name="Shea T."/>
            <person name="Sykes S."/>
            <person name="Wortman J."/>
            <person name="Nusbaum C."/>
            <person name="Birren B."/>
        </authorList>
    </citation>
    <scope>NUCLEOTIDE SEQUENCE [LARGE SCALE GENOMIC DNA]</scope>
    <source>
        <strain evidence="2 3">BCC8398</strain>
    </source>
</reference>
<accession>A0A1B9H1W0</accession>
<reference evidence="3" key="2">
    <citation type="submission" date="2013-12" db="EMBL/GenBank/DDBJ databases">
        <title>Evolution of pathogenesis and genome organization in the Tremellales.</title>
        <authorList>
            <person name="Cuomo C."/>
            <person name="Litvintseva A."/>
            <person name="Heitman J."/>
            <person name="Chen Y."/>
            <person name="Sun S."/>
            <person name="Springer D."/>
            <person name="Dromer F."/>
            <person name="Young S."/>
            <person name="Zeng Q."/>
            <person name="Chapman S."/>
            <person name="Gujja S."/>
            <person name="Saif S."/>
            <person name="Birren B."/>
        </authorList>
    </citation>
    <scope>NUCLEOTIDE SEQUENCE [LARGE SCALE GENOMIC DNA]</scope>
    <source>
        <strain evidence="3">BCC8398</strain>
    </source>
</reference>
<feature type="compositionally biased region" description="Basic and acidic residues" evidence="1">
    <location>
        <begin position="437"/>
        <end position="475"/>
    </location>
</feature>
<feature type="region of interest" description="Disordered" evidence="1">
    <location>
        <begin position="437"/>
        <end position="511"/>
    </location>
</feature>
<organism evidence="2 3">
    <name type="scientific">Kwoniella heveanensis BCC8398</name>
    <dbReference type="NCBI Taxonomy" id="1296120"/>
    <lineage>
        <taxon>Eukaryota</taxon>
        <taxon>Fungi</taxon>
        <taxon>Dikarya</taxon>
        <taxon>Basidiomycota</taxon>
        <taxon>Agaricomycotina</taxon>
        <taxon>Tremellomycetes</taxon>
        <taxon>Tremellales</taxon>
        <taxon>Cryptococcaceae</taxon>
        <taxon>Kwoniella</taxon>
    </lineage>
</organism>
<dbReference type="Proteomes" id="UP000092666">
    <property type="component" value="Unassembled WGS sequence"/>
</dbReference>
<feature type="compositionally biased region" description="Basic and acidic residues" evidence="1">
    <location>
        <begin position="273"/>
        <end position="285"/>
    </location>
</feature>
<feature type="region of interest" description="Disordered" evidence="1">
    <location>
        <begin position="85"/>
        <end position="148"/>
    </location>
</feature>
<feature type="region of interest" description="Disordered" evidence="1">
    <location>
        <begin position="342"/>
        <end position="363"/>
    </location>
</feature>
<dbReference type="AlphaFoldDB" id="A0A1B9H1W0"/>
<gene>
    <name evidence="2" type="ORF">I316_01141</name>
</gene>
<name>A0A1B9H1W0_9TREE</name>
<protein>
    <submittedName>
        <fullName evidence="2">Uncharacterized protein</fullName>
    </submittedName>
</protein>
<feature type="compositionally biased region" description="Polar residues" evidence="1">
    <location>
        <begin position="304"/>
        <end position="313"/>
    </location>
</feature>
<evidence type="ECO:0000313" key="3">
    <source>
        <dbReference type="Proteomes" id="UP000092666"/>
    </source>
</evidence>
<feature type="region of interest" description="Disordered" evidence="1">
    <location>
        <begin position="222"/>
        <end position="328"/>
    </location>
</feature>
<evidence type="ECO:0000313" key="2">
    <source>
        <dbReference type="EMBL" id="OCF37234.1"/>
    </source>
</evidence>
<feature type="compositionally biased region" description="Basic residues" evidence="1">
    <location>
        <begin position="1"/>
        <end position="15"/>
    </location>
</feature>
<feature type="compositionally biased region" description="Polar residues" evidence="1">
    <location>
        <begin position="109"/>
        <end position="119"/>
    </location>
</feature>
<feature type="compositionally biased region" description="Acidic residues" evidence="1">
    <location>
        <begin position="120"/>
        <end position="134"/>
    </location>
</feature>
<dbReference type="EMBL" id="KI669493">
    <property type="protein sequence ID" value="OCF37234.1"/>
    <property type="molecule type" value="Genomic_DNA"/>
</dbReference>
<sequence length="674" mass="74861">MSVFPHKAKGMKRPHSNLSHRQPYPPLSEDHRSTTIAIGWTFDNRSIAPCHSTATITPIDEDARPYEYGQVSQDANQMIRQAARFDDRAIADQKPTSSGLRPYPRAESTRIQNASPSFNEESEENTLATAEDEDLKPPITHFGSTDRQASFANTRNAPLRISPASQSDSMAFHKTEDQPRAPGGTQSTSVQVQSPTHRSFLPERPGDRLASFFFDSQRMANLERGSSHSSSRNMARAIPGTSAEVPPHPIYPTHVGPGKGKTIPGSTSSRPSANDDVKQEFRVSHGDYGADECRGGRGYATPAYRSTETTSRLSHWDESPARQTSPHPVVNMGLDSASQAYRSAGSESFSRGTAQSSDKYAEGHSTQITYFDRQGPESLQARAYTPDDRQITQPAGPSVLKSPIVPGPFNVPGLLLQLQTPEIAKHRCPQSTAVDVKGEIPDHPMSRFHTPEQHRHVRQEGRADPAFHDPHERQYSNESDESFEPHQSYRAIQNDSAVVHPTRASSPQSRYEGYQDAQRSMYEYNRKQAATDHVQEYGQTASEQPEDPPETKPDPLFPIPAIVSTPVILLAGMDCVSIWQERLDAVKGNDQEPSWSRVRDLRSKQGNIVNAASNHYETMFNSLVNLQGVKDRELKRKTTLTERYRGAISNLYGQFANAQNGGSLSAKRRKVEER</sequence>
<keyword evidence="3" id="KW-1185">Reference proteome</keyword>
<feature type="region of interest" description="Disordered" evidence="1">
    <location>
        <begin position="1"/>
        <end position="30"/>
    </location>
</feature>
<evidence type="ECO:0000256" key="1">
    <source>
        <dbReference type="SAM" id="MobiDB-lite"/>
    </source>
</evidence>
<feature type="compositionally biased region" description="Polar residues" evidence="1">
    <location>
        <begin position="184"/>
        <end position="197"/>
    </location>
</feature>